<evidence type="ECO:0000313" key="2">
    <source>
        <dbReference type="EMBL" id="MWR13603.1"/>
    </source>
</evidence>
<dbReference type="InterPro" id="IPR036937">
    <property type="entry name" value="Adhesion_dom_fimbrial_sf"/>
</dbReference>
<dbReference type="SUPFAM" id="SSF49401">
    <property type="entry name" value="Bacterial adhesins"/>
    <property type="match status" value="1"/>
</dbReference>
<dbReference type="InterPro" id="IPR000259">
    <property type="entry name" value="Adhesion_dom_fimbrial"/>
</dbReference>
<dbReference type="AlphaFoldDB" id="A0A4S1SLJ2"/>
<feature type="domain" description="Fimbrial-type adhesion" evidence="1">
    <location>
        <begin position="257"/>
        <end position="405"/>
    </location>
</feature>
<dbReference type="Pfam" id="PF00419">
    <property type="entry name" value="Fimbrial"/>
    <property type="match status" value="1"/>
</dbReference>
<sequence>MNRFLLPKWAKILLLLLPLYSGYLQAANTLIVGSKTTSDGSGINKNRGPAGDGYSTTTFTTGNSQIVIGRATTLQYSNIKIQLQADTAGNGNTGVIYCAPGGMGGPISLESHFVASPYVYNNHKLFKTNMPGLYFTMRMYNLWSYALTSSEDFYIGDTNPYSLNLHSTICAKSLGWYQTLGGLVASIDIDFYNDATFDPNASGSVALLSDTTYHYSLKNQSPGGNLVTKTIYQTFNMGNVTLTSPTCSSAILSGSSVSKGDTVGLGEYSSKEVIDGLNGVPFSIVLKGCYRVTNIDVKLTTGAPAVSTSLLGNSLTTNAASGVGVEIKGESNSHYPEVVLKPNDASSIYKAYGDNPETSNGIIGSNASGSPADQTLNFTATLKQDGNQQIRGGDFKATGVFSITYP</sequence>
<dbReference type="Gene3D" id="2.60.40.1090">
    <property type="entry name" value="Fimbrial-type adhesion domain"/>
    <property type="match status" value="1"/>
</dbReference>
<name>A0A4S1SLJ2_ECOLX</name>
<gene>
    <name evidence="2" type="ORF">GQA06_07285</name>
</gene>
<dbReference type="InterPro" id="IPR008966">
    <property type="entry name" value="Adhesion_dom_sf"/>
</dbReference>
<accession>A0A4S1SLJ2</accession>
<dbReference type="Proteomes" id="UP000430387">
    <property type="component" value="Unassembled WGS sequence"/>
</dbReference>
<proteinExistence type="predicted"/>
<reference evidence="2 3" key="1">
    <citation type="submission" date="2019-12" db="EMBL/GenBank/DDBJ databases">
        <title>Enteriobacteria Tanzani isolates_8377-8380.</title>
        <authorList>
            <person name="Subbiah M."/>
            <person name="Call D."/>
        </authorList>
    </citation>
    <scope>NUCLEOTIDE SEQUENCE [LARGE SCALE GENOMIC DNA]</scope>
    <source>
        <strain evidence="2 3">8380wG1</strain>
    </source>
</reference>
<organism evidence="2 3">
    <name type="scientific">Escherichia coli</name>
    <dbReference type="NCBI Taxonomy" id="562"/>
    <lineage>
        <taxon>Bacteria</taxon>
        <taxon>Pseudomonadati</taxon>
        <taxon>Pseudomonadota</taxon>
        <taxon>Gammaproteobacteria</taxon>
        <taxon>Enterobacterales</taxon>
        <taxon>Enterobacteriaceae</taxon>
        <taxon>Escherichia</taxon>
    </lineage>
</organism>
<dbReference type="RefSeq" id="WP_001079015.1">
    <property type="nucleotide sequence ID" value="NZ_AP027963.1"/>
</dbReference>
<comment type="caution">
    <text evidence="2">The sequence shown here is derived from an EMBL/GenBank/DDBJ whole genome shotgun (WGS) entry which is preliminary data.</text>
</comment>
<evidence type="ECO:0000259" key="1">
    <source>
        <dbReference type="Pfam" id="PF00419"/>
    </source>
</evidence>
<dbReference type="GO" id="GO:0007155">
    <property type="term" value="P:cell adhesion"/>
    <property type="evidence" value="ECO:0007669"/>
    <property type="project" value="InterPro"/>
</dbReference>
<evidence type="ECO:0000313" key="3">
    <source>
        <dbReference type="Proteomes" id="UP000430387"/>
    </source>
</evidence>
<dbReference type="GO" id="GO:0009289">
    <property type="term" value="C:pilus"/>
    <property type="evidence" value="ECO:0007669"/>
    <property type="project" value="InterPro"/>
</dbReference>
<dbReference type="EMBL" id="WTQJ01000090">
    <property type="protein sequence ID" value="MWR13603.1"/>
    <property type="molecule type" value="Genomic_DNA"/>
</dbReference>
<protein>
    <submittedName>
        <fullName evidence="2">Fimbrial protein</fullName>
    </submittedName>
</protein>